<keyword evidence="2" id="KW-1185">Reference proteome</keyword>
<dbReference type="EMBL" id="BAFB01000206">
    <property type="protein sequence ID" value="GAB36302.1"/>
    <property type="molecule type" value="Genomic_DNA"/>
</dbReference>
<protein>
    <submittedName>
        <fullName evidence="1">Uncharacterized protein</fullName>
    </submittedName>
</protein>
<accession>H5TS44</accession>
<dbReference type="RefSeq" id="WP_007240484.1">
    <property type="nucleotide sequence ID" value="NZ_BAFB01000206.1"/>
</dbReference>
<gene>
    <name evidence="1" type="ORF">GOOTI_206_00350</name>
</gene>
<proteinExistence type="predicted"/>
<comment type="caution">
    <text evidence="1">The sequence shown here is derived from an EMBL/GenBank/DDBJ whole genome shotgun (WGS) entry which is preliminary data.</text>
</comment>
<reference evidence="1" key="1">
    <citation type="submission" date="2012-02" db="EMBL/GenBank/DDBJ databases">
        <title>Whole genome shotgun sequence of Gordonia otitidis NBRC 100426.</title>
        <authorList>
            <person name="Yoshida I."/>
            <person name="Hosoyama A."/>
            <person name="Tsuchikane K."/>
            <person name="Katsumata H."/>
            <person name="Yamazaki S."/>
            <person name="Fujita N."/>
        </authorList>
    </citation>
    <scope>NUCLEOTIDE SEQUENCE [LARGE SCALE GENOMIC DNA]</scope>
    <source>
        <strain evidence="1">NBRC 100426</strain>
    </source>
</reference>
<name>H5TS44_GORO1</name>
<evidence type="ECO:0000313" key="2">
    <source>
        <dbReference type="Proteomes" id="UP000005038"/>
    </source>
</evidence>
<sequence length="152" mass="16884">MPAQPDDRIVHLDDHRGVVDGARFEITCANPRCDVRFTPVNGPGRKQTYHSTDCRKTALRDRRRLESQLAVLNQQAGLVRAQLAAYNVSDDTTADGAHADLTEPSNEEWAIARDAVAAVGGMSRFLVNNDGEFAADLLDLYRAVEPVVRRRR</sequence>
<dbReference type="AlphaFoldDB" id="H5TS44"/>
<dbReference type="Proteomes" id="UP000005038">
    <property type="component" value="Unassembled WGS sequence"/>
</dbReference>
<dbReference type="OrthoDB" id="4219687at2"/>
<evidence type="ECO:0000313" key="1">
    <source>
        <dbReference type="EMBL" id="GAB36302.1"/>
    </source>
</evidence>
<organism evidence="1 2">
    <name type="scientific">Gordonia otitidis (strain DSM 44809 / CCUG 52243 / JCM 12355 / NBRC 100426 / IFM 10032)</name>
    <dbReference type="NCBI Taxonomy" id="1108044"/>
    <lineage>
        <taxon>Bacteria</taxon>
        <taxon>Bacillati</taxon>
        <taxon>Actinomycetota</taxon>
        <taxon>Actinomycetes</taxon>
        <taxon>Mycobacteriales</taxon>
        <taxon>Gordoniaceae</taxon>
        <taxon>Gordonia</taxon>
    </lineage>
</organism>